<dbReference type="PANTHER" id="PTHR43540">
    <property type="entry name" value="PEROXYUREIDOACRYLATE/UREIDOACRYLATE AMIDOHYDROLASE-RELATED"/>
    <property type="match status" value="1"/>
</dbReference>
<gene>
    <name evidence="4" type="ORF">B0J11DRAFT_508098</name>
</gene>
<dbReference type="Gene3D" id="3.40.50.850">
    <property type="entry name" value="Isochorismatase-like"/>
    <property type="match status" value="1"/>
</dbReference>
<dbReference type="InterPro" id="IPR036380">
    <property type="entry name" value="Isochorismatase-like_sf"/>
</dbReference>
<comment type="similarity">
    <text evidence="1">Belongs to the isochorismatase family.</text>
</comment>
<dbReference type="CDD" id="cd00431">
    <property type="entry name" value="cysteine_hydrolases"/>
    <property type="match status" value="1"/>
</dbReference>
<evidence type="ECO:0000259" key="3">
    <source>
        <dbReference type="Pfam" id="PF00857"/>
    </source>
</evidence>
<evidence type="ECO:0000256" key="1">
    <source>
        <dbReference type="ARBA" id="ARBA00006336"/>
    </source>
</evidence>
<proteinExistence type="inferred from homology"/>
<evidence type="ECO:0000313" key="4">
    <source>
        <dbReference type="EMBL" id="KAH7121064.1"/>
    </source>
</evidence>
<accession>A0A9P9DLF8</accession>
<evidence type="ECO:0000256" key="2">
    <source>
        <dbReference type="ARBA" id="ARBA00022801"/>
    </source>
</evidence>
<dbReference type="OrthoDB" id="167809at2759"/>
<feature type="domain" description="Isochorismatase-like" evidence="3">
    <location>
        <begin position="10"/>
        <end position="190"/>
    </location>
</feature>
<keyword evidence="5" id="KW-1185">Reference proteome</keyword>
<comment type="caution">
    <text evidence="4">The sequence shown here is derived from an EMBL/GenBank/DDBJ whole genome shotgun (WGS) entry which is preliminary data.</text>
</comment>
<reference evidence="4" key="1">
    <citation type="journal article" date="2021" name="Nat. Commun.">
        <title>Genetic determinants of endophytism in the Arabidopsis root mycobiome.</title>
        <authorList>
            <person name="Mesny F."/>
            <person name="Miyauchi S."/>
            <person name="Thiergart T."/>
            <person name="Pickel B."/>
            <person name="Atanasova L."/>
            <person name="Karlsson M."/>
            <person name="Huettel B."/>
            <person name="Barry K.W."/>
            <person name="Haridas S."/>
            <person name="Chen C."/>
            <person name="Bauer D."/>
            <person name="Andreopoulos W."/>
            <person name="Pangilinan J."/>
            <person name="LaButti K."/>
            <person name="Riley R."/>
            <person name="Lipzen A."/>
            <person name="Clum A."/>
            <person name="Drula E."/>
            <person name="Henrissat B."/>
            <person name="Kohler A."/>
            <person name="Grigoriev I.V."/>
            <person name="Martin F.M."/>
            <person name="Hacquard S."/>
        </authorList>
    </citation>
    <scope>NUCLEOTIDE SEQUENCE</scope>
    <source>
        <strain evidence="4">MPI-CAGE-CH-0243</strain>
    </source>
</reference>
<name>A0A9P9DLF8_9PLEO</name>
<protein>
    <submittedName>
        <fullName evidence="4">Isochorismatase-like protein</fullName>
    </submittedName>
</protein>
<dbReference type="AlphaFoldDB" id="A0A9P9DLF8"/>
<dbReference type="PANTHER" id="PTHR43540:SF16">
    <property type="entry name" value="ISOCHORISMATASE-LIKE DOMAIN-CONTAINING PROTEIN"/>
    <property type="match status" value="1"/>
</dbReference>
<organism evidence="4 5">
    <name type="scientific">Dendryphion nanum</name>
    <dbReference type="NCBI Taxonomy" id="256645"/>
    <lineage>
        <taxon>Eukaryota</taxon>
        <taxon>Fungi</taxon>
        <taxon>Dikarya</taxon>
        <taxon>Ascomycota</taxon>
        <taxon>Pezizomycotina</taxon>
        <taxon>Dothideomycetes</taxon>
        <taxon>Pleosporomycetidae</taxon>
        <taxon>Pleosporales</taxon>
        <taxon>Torulaceae</taxon>
        <taxon>Dendryphion</taxon>
    </lineage>
</organism>
<dbReference type="EMBL" id="JAGMWT010000010">
    <property type="protein sequence ID" value="KAH7121064.1"/>
    <property type="molecule type" value="Genomic_DNA"/>
</dbReference>
<dbReference type="Proteomes" id="UP000700596">
    <property type="component" value="Unassembled WGS sequence"/>
</dbReference>
<evidence type="ECO:0000313" key="5">
    <source>
        <dbReference type="Proteomes" id="UP000700596"/>
    </source>
</evidence>
<sequence>MPSGFVSGKTAVILVDVYNEFLHPKGKINPFVSESMAATNTIHHLKDLVDVARDSRIPIYYALHQTWQPGNYDGWKHMNATTTGFGESHALEEGSWGAEIFPGLEPDVLGNNDVVVSKHWNSSGFANTDLDYQLRQREITHLIMAGMIANTCLESTARYARELGYHVTLLTDATAGFSVAHKDAATQLIWPIIADQVKTVQEWTATVKKEGYESK</sequence>
<dbReference type="GO" id="GO:0016787">
    <property type="term" value="F:hydrolase activity"/>
    <property type="evidence" value="ECO:0007669"/>
    <property type="project" value="UniProtKB-KW"/>
</dbReference>
<dbReference type="InterPro" id="IPR050272">
    <property type="entry name" value="Isochorismatase-like_hydrls"/>
</dbReference>
<dbReference type="SUPFAM" id="SSF52499">
    <property type="entry name" value="Isochorismatase-like hydrolases"/>
    <property type="match status" value="1"/>
</dbReference>
<dbReference type="InterPro" id="IPR000868">
    <property type="entry name" value="Isochorismatase-like_dom"/>
</dbReference>
<dbReference type="Pfam" id="PF00857">
    <property type="entry name" value="Isochorismatase"/>
    <property type="match status" value="1"/>
</dbReference>
<keyword evidence="2" id="KW-0378">Hydrolase</keyword>